<name>A0A6H5IPD9_9HYME</name>
<dbReference type="AlphaFoldDB" id="A0A6H5IPD9"/>
<sequence length="128" mass="14571">MENLVELCTKCASTARKNLAAERPACSRGFHVARATVRNYYYYCYRDVICSRATSSPPPLPLRRRRRMAVVVVVRGALTTSPREEPKNPSDHVYSCRDARACWSQCHARHYAVCHTSVPPPPPRELRV</sequence>
<reference evidence="1 2" key="1">
    <citation type="submission" date="2020-02" db="EMBL/GenBank/DDBJ databases">
        <authorList>
            <person name="Ferguson B K."/>
        </authorList>
    </citation>
    <scope>NUCLEOTIDE SEQUENCE [LARGE SCALE GENOMIC DNA]</scope>
</reference>
<dbReference type="Proteomes" id="UP000479190">
    <property type="component" value="Unassembled WGS sequence"/>
</dbReference>
<gene>
    <name evidence="1" type="ORF">TBRA_LOCUS10394</name>
</gene>
<proteinExistence type="predicted"/>
<dbReference type="EMBL" id="CADCXV010000917">
    <property type="protein sequence ID" value="CAB0038619.1"/>
    <property type="molecule type" value="Genomic_DNA"/>
</dbReference>
<evidence type="ECO:0000313" key="1">
    <source>
        <dbReference type="EMBL" id="CAB0038619.1"/>
    </source>
</evidence>
<keyword evidence="2" id="KW-1185">Reference proteome</keyword>
<accession>A0A6H5IPD9</accession>
<evidence type="ECO:0000313" key="2">
    <source>
        <dbReference type="Proteomes" id="UP000479190"/>
    </source>
</evidence>
<protein>
    <submittedName>
        <fullName evidence="1">Uncharacterized protein</fullName>
    </submittedName>
</protein>
<organism evidence="1 2">
    <name type="scientific">Trichogramma brassicae</name>
    <dbReference type="NCBI Taxonomy" id="86971"/>
    <lineage>
        <taxon>Eukaryota</taxon>
        <taxon>Metazoa</taxon>
        <taxon>Ecdysozoa</taxon>
        <taxon>Arthropoda</taxon>
        <taxon>Hexapoda</taxon>
        <taxon>Insecta</taxon>
        <taxon>Pterygota</taxon>
        <taxon>Neoptera</taxon>
        <taxon>Endopterygota</taxon>
        <taxon>Hymenoptera</taxon>
        <taxon>Apocrita</taxon>
        <taxon>Proctotrupomorpha</taxon>
        <taxon>Chalcidoidea</taxon>
        <taxon>Trichogrammatidae</taxon>
        <taxon>Trichogramma</taxon>
    </lineage>
</organism>